<dbReference type="Pfam" id="PF25137">
    <property type="entry name" value="ADH_Fe_C"/>
    <property type="match status" value="1"/>
</dbReference>
<accession>A0A8K0VB70</accession>
<keyword evidence="4" id="KW-0520">NAD</keyword>
<dbReference type="GO" id="GO:0046872">
    <property type="term" value="F:metal ion binding"/>
    <property type="evidence" value="ECO:0007669"/>
    <property type="project" value="InterPro"/>
</dbReference>
<comment type="similarity">
    <text evidence="2">Belongs to the iron-containing alcohol dehydrogenase family.</text>
</comment>
<dbReference type="GO" id="GO:0004022">
    <property type="term" value="F:alcohol dehydrogenase (NAD+) activity"/>
    <property type="evidence" value="ECO:0007669"/>
    <property type="project" value="TreeGrafter"/>
</dbReference>
<organism evidence="7 8">
    <name type="scientific">Szabonella alba</name>
    <dbReference type="NCBI Taxonomy" id="2804194"/>
    <lineage>
        <taxon>Bacteria</taxon>
        <taxon>Pseudomonadati</taxon>
        <taxon>Pseudomonadota</taxon>
        <taxon>Alphaproteobacteria</taxon>
        <taxon>Rhodobacterales</taxon>
        <taxon>Paracoccaceae</taxon>
        <taxon>Szabonella</taxon>
    </lineage>
</organism>
<dbReference type="PANTHER" id="PTHR11496">
    <property type="entry name" value="ALCOHOL DEHYDROGENASE"/>
    <property type="match status" value="1"/>
</dbReference>
<dbReference type="PANTHER" id="PTHR11496:SF102">
    <property type="entry name" value="ALCOHOL DEHYDROGENASE 4"/>
    <property type="match status" value="1"/>
</dbReference>
<dbReference type="InterPro" id="IPR001670">
    <property type="entry name" value="ADH_Fe/GldA"/>
</dbReference>
<dbReference type="CDD" id="cd08183">
    <property type="entry name" value="Fe-ADH-like"/>
    <property type="match status" value="1"/>
</dbReference>
<dbReference type="RefSeq" id="WP_202689691.1">
    <property type="nucleotide sequence ID" value="NZ_JAESVN010000008.1"/>
</dbReference>
<keyword evidence="3" id="KW-0560">Oxidoreductase</keyword>
<protein>
    <submittedName>
        <fullName evidence="7">Iron-containing alcohol dehydrogenase</fullName>
    </submittedName>
</protein>
<dbReference type="Proteomes" id="UP000648908">
    <property type="component" value="Unassembled WGS sequence"/>
</dbReference>
<dbReference type="Gene3D" id="3.40.50.1970">
    <property type="match status" value="1"/>
</dbReference>
<evidence type="ECO:0000256" key="2">
    <source>
        <dbReference type="ARBA" id="ARBA00007358"/>
    </source>
</evidence>
<evidence type="ECO:0000256" key="1">
    <source>
        <dbReference type="ARBA" id="ARBA00001962"/>
    </source>
</evidence>
<dbReference type="EMBL" id="JAESVN010000008">
    <property type="protein sequence ID" value="MBL4918713.1"/>
    <property type="molecule type" value="Genomic_DNA"/>
</dbReference>
<comment type="cofactor">
    <cofactor evidence="1">
        <name>Fe cation</name>
        <dbReference type="ChEBI" id="CHEBI:24875"/>
    </cofactor>
</comment>
<proteinExistence type="inferred from homology"/>
<gene>
    <name evidence="7" type="ORF">JL811_15920</name>
</gene>
<dbReference type="InterPro" id="IPR039697">
    <property type="entry name" value="Alcohol_dehydrogenase_Fe"/>
</dbReference>
<reference evidence="7" key="1">
    <citation type="submission" date="2021-01" db="EMBL/GenBank/DDBJ databases">
        <title>Tabrizicola alba sp. nov. a motile alkaliphilic bacterium isolated from a soda lake.</title>
        <authorList>
            <person name="Szuroczki S."/>
            <person name="Abbaszade G."/>
            <person name="Schumann P."/>
            <person name="Toth E."/>
        </authorList>
    </citation>
    <scope>NUCLEOTIDE SEQUENCE</scope>
    <source>
        <strain evidence="7">DMG-N-6</strain>
    </source>
</reference>
<name>A0A8K0VB70_9RHOB</name>
<dbReference type="Pfam" id="PF00465">
    <property type="entry name" value="Fe-ADH"/>
    <property type="match status" value="1"/>
</dbReference>
<dbReference type="InterPro" id="IPR018211">
    <property type="entry name" value="ADH_Fe_CS"/>
</dbReference>
<feature type="domain" description="Fe-containing alcohol dehydrogenase-like C-terminal" evidence="6">
    <location>
        <begin position="186"/>
        <end position="370"/>
    </location>
</feature>
<evidence type="ECO:0000313" key="7">
    <source>
        <dbReference type="EMBL" id="MBL4918713.1"/>
    </source>
</evidence>
<dbReference type="SUPFAM" id="SSF56796">
    <property type="entry name" value="Dehydroquinate synthase-like"/>
    <property type="match status" value="1"/>
</dbReference>
<sequence>MIFTIHSPPRILFGRGKAALAADEALAFGPRGVVVHGAQAGRAEWLIAALRARGAEVLTLAAPREPLLEDLTAATTAARDHRPDWVLSLGGGAAIDLGKALAAMIPAPGDALDHLEGVGRGLPLTAAPLPFLALPTTAGTGAEVTKNAVIGLRDHGLKISLRDDRMIARVAIVDPALTDGCPRDVTLASGLDAVTQVIEPWLSVKATPYSDAIAAAAIRPGLEALKRLMQAEDPDARDRLAWVSLSGGLALANSGLGAVHGLAGVIGGRIAAPHGAICGALLGPVLAMNRELTGGTARERVDQVCATIADMLGGTAQDAPARLQGWACDQGLPDLRALGVDPAHHDAIAGAALGSSSMKGNPVLPSLVSVRHALAQA</sequence>
<dbReference type="PROSITE" id="PS00913">
    <property type="entry name" value="ADH_IRON_1"/>
    <property type="match status" value="1"/>
</dbReference>
<evidence type="ECO:0000259" key="6">
    <source>
        <dbReference type="Pfam" id="PF25137"/>
    </source>
</evidence>
<comment type="caution">
    <text evidence="7">The sequence shown here is derived from an EMBL/GenBank/DDBJ whole genome shotgun (WGS) entry which is preliminary data.</text>
</comment>
<evidence type="ECO:0000256" key="3">
    <source>
        <dbReference type="ARBA" id="ARBA00023002"/>
    </source>
</evidence>
<dbReference type="Gene3D" id="1.20.1090.10">
    <property type="entry name" value="Dehydroquinate synthase-like - alpha domain"/>
    <property type="match status" value="1"/>
</dbReference>
<keyword evidence="8" id="KW-1185">Reference proteome</keyword>
<evidence type="ECO:0000259" key="5">
    <source>
        <dbReference type="Pfam" id="PF00465"/>
    </source>
</evidence>
<dbReference type="AlphaFoldDB" id="A0A8K0VB70"/>
<evidence type="ECO:0000313" key="8">
    <source>
        <dbReference type="Proteomes" id="UP000648908"/>
    </source>
</evidence>
<evidence type="ECO:0000256" key="4">
    <source>
        <dbReference type="ARBA" id="ARBA00023027"/>
    </source>
</evidence>
<dbReference type="InterPro" id="IPR056798">
    <property type="entry name" value="ADH_Fe_C"/>
</dbReference>
<feature type="domain" description="Alcohol dehydrogenase iron-type/glycerol dehydrogenase GldA" evidence="5">
    <location>
        <begin position="8"/>
        <end position="175"/>
    </location>
</feature>